<keyword evidence="3" id="KW-1185">Reference proteome</keyword>
<evidence type="ECO:0000313" key="2">
    <source>
        <dbReference type="EMBL" id="BDD10451.1"/>
    </source>
</evidence>
<dbReference type="EMBL" id="AP025314">
    <property type="protein sequence ID" value="BDD10451.1"/>
    <property type="molecule type" value="Genomic_DNA"/>
</dbReference>
<feature type="transmembrane region" description="Helical" evidence="1">
    <location>
        <begin position="132"/>
        <end position="157"/>
    </location>
</feature>
<reference evidence="2 3" key="1">
    <citation type="submission" date="2021-12" db="EMBL/GenBank/DDBJ databases">
        <title>Genome sequencing of bacteria with rrn-lacking chromosome and rrn-plasmid.</title>
        <authorList>
            <person name="Anda M."/>
            <person name="Iwasaki W."/>
        </authorList>
    </citation>
    <scope>NUCLEOTIDE SEQUENCE [LARGE SCALE GENOMIC DNA]</scope>
    <source>
        <strain evidence="2 3">DSM 100852</strain>
    </source>
</reference>
<evidence type="ECO:0000256" key="1">
    <source>
        <dbReference type="SAM" id="Phobius"/>
    </source>
</evidence>
<feature type="transmembrane region" description="Helical" evidence="1">
    <location>
        <begin position="46"/>
        <end position="69"/>
    </location>
</feature>
<proteinExistence type="predicted"/>
<evidence type="ECO:0000313" key="3">
    <source>
        <dbReference type="Proteomes" id="UP001348817"/>
    </source>
</evidence>
<dbReference type="KEGG" id="fax:FUAX_28830"/>
<organism evidence="2 3">
    <name type="scientific">Fulvitalea axinellae</name>
    <dbReference type="NCBI Taxonomy" id="1182444"/>
    <lineage>
        <taxon>Bacteria</taxon>
        <taxon>Pseudomonadati</taxon>
        <taxon>Bacteroidota</taxon>
        <taxon>Cytophagia</taxon>
        <taxon>Cytophagales</taxon>
        <taxon>Persicobacteraceae</taxon>
        <taxon>Fulvitalea</taxon>
    </lineage>
</organism>
<accession>A0AAU9DBH0</accession>
<feature type="transmembrane region" description="Helical" evidence="1">
    <location>
        <begin position="169"/>
        <end position="191"/>
    </location>
</feature>
<sequence>MNTTTTTIQTDKKSMAIITLLSVAVPLAVAFLIFNPTKIKASGSWVYMLPHLHGVVNAMTAFVLVWAVSAIKEGYVITHKNLMTVAFVLGGLFLVSYVIYHGSVESTKYGDIDGDGIVTATEIAKAGIWRTIYFVILGSHIILSAIVLPLVLTAYYFGWTNRPNKHRKIVRFAYPIWFYVSVSGVIVYWLIKPYYQF</sequence>
<dbReference type="InterPro" id="IPR018247">
    <property type="entry name" value="EF_Hand_1_Ca_BS"/>
</dbReference>
<feature type="transmembrane region" description="Helical" evidence="1">
    <location>
        <begin position="15"/>
        <end position="34"/>
    </location>
</feature>
<name>A0AAU9DBH0_9BACT</name>
<dbReference type="AlphaFoldDB" id="A0AAU9DBH0"/>
<dbReference type="PANTHER" id="PTHR37692:SF1">
    <property type="entry name" value="DUF420 DOMAIN-CONTAINING PROTEIN"/>
    <property type="match status" value="1"/>
</dbReference>
<dbReference type="PANTHER" id="PTHR37692">
    <property type="entry name" value="HYPOTHETICAL MEMBRANE SPANNING PROTEIN"/>
    <property type="match status" value="1"/>
</dbReference>
<gene>
    <name evidence="2" type="primary">yozB</name>
    <name evidence="2" type="ORF">FUAX_28830</name>
</gene>
<keyword evidence="1" id="KW-0472">Membrane</keyword>
<keyword evidence="1" id="KW-1133">Transmembrane helix</keyword>
<keyword evidence="1" id="KW-0812">Transmembrane</keyword>
<protein>
    <recommendedName>
        <fullName evidence="4">DUF420 domain-containing protein</fullName>
    </recommendedName>
</protein>
<evidence type="ECO:0008006" key="4">
    <source>
        <dbReference type="Google" id="ProtNLM"/>
    </source>
</evidence>
<dbReference type="Proteomes" id="UP001348817">
    <property type="component" value="Chromosome"/>
</dbReference>
<dbReference type="PROSITE" id="PS00018">
    <property type="entry name" value="EF_HAND_1"/>
    <property type="match status" value="1"/>
</dbReference>
<dbReference type="Pfam" id="PF04238">
    <property type="entry name" value="DUF420"/>
    <property type="match status" value="1"/>
</dbReference>
<feature type="transmembrane region" description="Helical" evidence="1">
    <location>
        <begin position="81"/>
        <end position="100"/>
    </location>
</feature>
<dbReference type="RefSeq" id="WP_338392007.1">
    <property type="nucleotide sequence ID" value="NZ_AP025314.1"/>
</dbReference>
<dbReference type="InterPro" id="IPR007352">
    <property type="entry name" value="DUF420"/>
</dbReference>